<comment type="cofactor">
    <cofactor evidence="1">
        <name>FAD</name>
        <dbReference type="ChEBI" id="CHEBI:57692"/>
    </cofactor>
</comment>
<keyword evidence="5" id="KW-0560">Oxidoreductase</keyword>
<dbReference type="Gene3D" id="3.40.462.20">
    <property type="match status" value="1"/>
</dbReference>
<evidence type="ECO:0000256" key="5">
    <source>
        <dbReference type="ARBA" id="ARBA00023002"/>
    </source>
</evidence>
<dbReference type="STRING" id="659014.SAMN04487996_122151"/>
<gene>
    <name evidence="7" type="ORF">SAMN04487996_122151</name>
</gene>
<dbReference type="Proteomes" id="UP000198748">
    <property type="component" value="Unassembled WGS sequence"/>
</dbReference>
<dbReference type="SUPFAM" id="SSF55103">
    <property type="entry name" value="FAD-linked oxidases, C-terminal domain"/>
    <property type="match status" value="1"/>
</dbReference>
<dbReference type="Gene3D" id="3.30.43.10">
    <property type="entry name" value="Uridine Diphospho-n-acetylenolpyruvylglucosamine Reductase, domain 2"/>
    <property type="match status" value="1"/>
</dbReference>
<proteinExistence type="inferred from homology"/>
<feature type="domain" description="FAD-binding PCMH-type" evidence="6">
    <location>
        <begin position="36"/>
        <end position="213"/>
    </location>
</feature>
<dbReference type="SUPFAM" id="SSF56176">
    <property type="entry name" value="FAD-binding/transporter-associated domain-like"/>
    <property type="match status" value="1"/>
</dbReference>
<dbReference type="InterPro" id="IPR016166">
    <property type="entry name" value="FAD-bd_PCMH"/>
</dbReference>
<sequence>MISTAINELSRELSGYIVQAGDAEYEEAIRIDNGRIQFKPRAIIFPAVIEDVRLGLKFAVAHNLPFSVKGGGHSAAGYCMNEGGIVMAMKNLNKITFDPKKETVTAQMGVIWYDVYKFMQATGTGLIPVGGGCPTVAPPGFMLGGGYSFVSRSYGMSIDNLISLKIVTPDGEMRHIGVESTSKDDVDLFWACCGGGGGNFGIVTEMEMRVRKPFSEKMLVGQIRYPLEHAEDVLGYYNEWVERIPNSMAVYGFMGNQKDLVDKTTNVKVLGLTPVFNGDYAEGIDLIQGLLKLKPINADLFNMTLPEWEFYNGYTTRVAGRSSYIRSTILPKGGMNNDVAKVIIDSMTHAPSPDSFAVWTLAGGAIEDVASDATAYVHRDCRFVPEIKSIWDLDKPGDTLRNVEWAYEFFERLSEAGNATGAYVNYIDPLQHDWARMYYGDNYERLLSIKKKVDPHNYFNFQQSVGSPFNPPKKLTDLSPLNRTQL</sequence>
<dbReference type="GO" id="GO:0071949">
    <property type="term" value="F:FAD binding"/>
    <property type="evidence" value="ECO:0007669"/>
    <property type="project" value="InterPro"/>
</dbReference>
<dbReference type="OrthoDB" id="545125at2"/>
<evidence type="ECO:0000313" key="8">
    <source>
        <dbReference type="Proteomes" id="UP000198748"/>
    </source>
</evidence>
<dbReference type="RefSeq" id="WP_090156775.1">
    <property type="nucleotide sequence ID" value="NZ_FNAN01000022.1"/>
</dbReference>
<accession>A0A1G7WS60</accession>
<dbReference type="PROSITE" id="PS51387">
    <property type="entry name" value="FAD_PCMH"/>
    <property type="match status" value="1"/>
</dbReference>
<evidence type="ECO:0000256" key="2">
    <source>
        <dbReference type="ARBA" id="ARBA00005466"/>
    </source>
</evidence>
<dbReference type="Gene3D" id="3.30.465.10">
    <property type="match status" value="1"/>
</dbReference>
<dbReference type="PANTHER" id="PTHR42973:SF39">
    <property type="entry name" value="FAD-BINDING PCMH-TYPE DOMAIN-CONTAINING PROTEIN"/>
    <property type="match status" value="1"/>
</dbReference>
<name>A0A1G7WS60_9BACT</name>
<protein>
    <submittedName>
        <fullName evidence="7">FAD/FMN-containing dehydrogenase</fullName>
    </submittedName>
</protein>
<reference evidence="8" key="1">
    <citation type="submission" date="2016-10" db="EMBL/GenBank/DDBJ databases">
        <authorList>
            <person name="Varghese N."/>
            <person name="Submissions S."/>
        </authorList>
    </citation>
    <scope>NUCLEOTIDE SEQUENCE [LARGE SCALE GENOMIC DNA]</scope>
    <source>
        <strain evidence="8">DSM 25329</strain>
    </source>
</reference>
<dbReference type="Pfam" id="PF01565">
    <property type="entry name" value="FAD_binding_4"/>
    <property type="match status" value="1"/>
</dbReference>
<dbReference type="AlphaFoldDB" id="A0A1G7WS60"/>
<dbReference type="InterPro" id="IPR036318">
    <property type="entry name" value="FAD-bd_PCMH-like_sf"/>
</dbReference>
<dbReference type="EMBL" id="FNAN01000022">
    <property type="protein sequence ID" value="SDG74815.1"/>
    <property type="molecule type" value="Genomic_DNA"/>
</dbReference>
<evidence type="ECO:0000256" key="3">
    <source>
        <dbReference type="ARBA" id="ARBA00022630"/>
    </source>
</evidence>
<comment type="similarity">
    <text evidence="2">Belongs to the oxygen-dependent FAD-linked oxidoreductase family.</text>
</comment>
<dbReference type="InterPro" id="IPR006094">
    <property type="entry name" value="Oxid_FAD_bind_N"/>
</dbReference>
<evidence type="ECO:0000256" key="4">
    <source>
        <dbReference type="ARBA" id="ARBA00022827"/>
    </source>
</evidence>
<organism evidence="7 8">
    <name type="scientific">Dyadobacter soli</name>
    <dbReference type="NCBI Taxonomy" id="659014"/>
    <lineage>
        <taxon>Bacteria</taxon>
        <taxon>Pseudomonadati</taxon>
        <taxon>Bacteroidota</taxon>
        <taxon>Cytophagia</taxon>
        <taxon>Cytophagales</taxon>
        <taxon>Spirosomataceae</taxon>
        <taxon>Dyadobacter</taxon>
    </lineage>
</organism>
<dbReference type="GO" id="GO:0016491">
    <property type="term" value="F:oxidoreductase activity"/>
    <property type="evidence" value="ECO:0007669"/>
    <property type="project" value="UniProtKB-KW"/>
</dbReference>
<dbReference type="InterPro" id="IPR016169">
    <property type="entry name" value="FAD-bd_PCMH_sub2"/>
</dbReference>
<keyword evidence="8" id="KW-1185">Reference proteome</keyword>
<evidence type="ECO:0000313" key="7">
    <source>
        <dbReference type="EMBL" id="SDG74815.1"/>
    </source>
</evidence>
<dbReference type="InterPro" id="IPR050416">
    <property type="entry name" value="FAD-linked_Oxidoreductase"/>
</dbReference>
<dbReference type="Pfam" id="PF08031">
    <property type="entry name" value="BBE"/>
    <property type="match status" value="1"/>
</dbReference>
<evidence type="ECO:0000259" key="6">
    <source>
        <dbReference type="PROSITE" id="PS51387"/>
    </source>
</evidence>
<dbReference type="InterPro" id="IPR016164">
    <property type="entry name" value="FAD-linked_Oxase-like_C"/>
</dbReference>
<dbReference type="InterPro" id="IPR012951">
    <property type="entry name" value="BBE"/>
</dbReference>
<dbReference type="PANTHER" id="PTHR42973">
    <property type="entry name" value="BINDING OXIDOREDUCTASE, PUTATIVE (AFU_ORTHOLOGUE AFUA_1G17690)-RELATED"/>
    <property type="match status" value="1"/>
</dbReference>
<keyword evidence="4" id="KW-0274">FAD</keyword>
<evidence type="ECO:0000256" key="1">
    <source>
        <dbReference type="ARBA" id="ARBA00001974"/>
    </source>
</evidence>
<dbReference type="InterPro" id="IPR016167">
    <property type="entry name" value="FAD-bd_PCMH_sub1"/>
</dbReference>
<keyword evidence="3" id="KW-0285">Flavoprotein</keyword>